<dbReference type="Gene3D" id="3.90.226.10">
    <property type="entry name" value="2-enoyl-CoA Hydratase, Chain A, domain 1"/>
    <property type="match status" value="1"/>
</dbReference>
<evidence type="ECO:0000313" key="1">
    <source>
        <dbReference type="EMBL" id="KOS53429.1"/>
    </source>
</evidence>
<dbReference type="InterPro" id="IPR001753">
    <property type="entry name" value="Enoyl-CoA_hydra/iso"/>
</dbReference>
<organism evidence="1 2">
    <name type="scientific">Rhodococcus rhodochrous KG-21</name>
    <dbReference type="NCBI Taxonomy" id="1441923"/>
    <lineage>
        <taxon>Bacteria</taxon>
        <taxon>Bacillati</taxon>
        <taxon>Actinomycetota</taxon>
        <taxon>Actinomycetes</taxon>
        <taxon>Mycobacteriales</taxon>
        <taxon>Nocardiaceae</taxon>
        <taxon>Rhodococcus</taxon>
    </lineage>
</organism>
<dbReference type="Proteomes" id="UP000037712">
    <property type="component" value="Unassembled WGS sequence"/>
</dbReference>
<dbReference type="EMBL" id="AZYO01000119">
    <property type="protein sequence ID" value="KOS53429.1"/>
    <property type="molecule type" value="Genomic_DNA"/>
</dbReference>
<dbReference type="SUPFAM" id="SSF52096">
    <property type="entry name" value="ClpP/crotonase"/>
    <property type="match status" value="1"/>
</dbReference>
<reference evidence="1 2" key="1">
    <citation type="journal article" date="2015" name="Genome Announc.">
        <title>Draft Genome Sequence of Rhodococcus rhodochrous Strain KG-21, a Soil Isolate from Oil Fields of Krishna-Godavari Basin, India.</title>
        <authorList>
            <person name="Dawar C."/>
            <person name="Aggarwal R.K."/>
        </authorList>
    </citation>
    <scope>NUCLEOTIDE SEQUENCE [LARGE SCALE GENOMIC DNA]</scope>
    <source>
        <strain evidence="1 2">KG-21</strain>
    </source>
</reference>
<dbReference type="RefSeq" id="WP_160320159.1">
    <property type="nucleotide sequence ID" value="NZ_AZYO01000119.1"/>
</dbReference>
<proteinExistence type="predicted"/>
<dbReference type="Pfam" id="PF00378">
    <property type="entry name" value="ECH_1"/>
    <property type="match status" value="1"/>
</dbReference>
<comment type="caution">
    <text evidence="1">The sequence shown here is derived from an EMBL/GenBank/DDBJ whole genome shotgun (WGS) entry which is preliminary data.</text>
</comment>
<sequence length="71" mass="7579">GLPEINHGLLPADKGIQRAVKLLGARATRKMLLTGALFDVHHALEIGLVDTLVDDPTELKDAAGRRCPDPS</sequence>
<accession>A0A0M8PJH2</accession>
<protein>
    <submittedName>
        <fullName evidence="1">Enoyl-CoA hydratase</fullName>
    </submittedName>
</protein>
<dbReference type="InterPro" id="IPR029045">
    <property type="entry name" value="ClpP/crotonase-like_dom_sf"/>
</dbReference>
<evidence type="ECO:0000313" key="2">
    <source>
        <dbReference type="Proteomes" id="UP000037712"/>
    </source>
</evidence>
<dbReference type="PATRIC" id="fig|1441923.3.peg.5563"/>
<dbReference type="AlphaFoldDB" id="A0A0M8PJH2"/>
<name>A0A0M8PJH2_RHORH</name>
<dbReference type="GO" id="GO:0003824">
    <property type="term" value="F:catalytic activity"/>
    <property type="evidence" value="ECO:0007669"/>
    <property type="project" value="UniProtKB-ARBA"/>
</dbReference>
<gene>
    <name evidence="1" type="ORF">Z051_25580</name>
</gene>
<feature type="non-terminal residue" evidence="1">
    <location>
        <position position="1"/>
    </location>
</feature>
<reference evidence="2" key="2">
    <citation type="submission" date="2015-01" db="EMBL/GenBank/DDBJ databases">
        <title>Draft genome sequence of potential hydrocarbon metabolising strain of Rhodococcus rhodochrous.</title>
        <authorList>
            <person name="Aggarwal R.K."/>
            <person name="Dawar C."/>
        </authorList>
    </citation>
    <scope>NUCLEOTIDE SEQUENCE [LARGE SCALE GENOMIC DNA]</scope>
    <source>
        <strain evidence="2">KG-21</strain>
    </source>
</reference>